<name>A0A8J5N313_HOMAM</name>
<dbReference type="InterPro" id="IPR032675">
    <property type="entry name" value="LRR_dom_sf"/>
</dbReference>
<dbReference type="EMBL" id="JAHLQT010011483">
    <property type="protein sequence ID" value="KAG7172372.1"/>
    <property type="molecule type" value="Genomic_DNA"/>
</dbReference>
<evidence type="ECO:0000313" key="1">
    <source>
        <dbReference type="EMBL" id="KAG7172372.1"/>
    </source>
</evidence>
<dbReference type="AlphaFoldDB" id="A0A8J5N313"/>
<sequence length="544" mass="62291">MLSTLRYTMHPKSLLDICVDFVVDATVSFQRYCLDNEAVWRDVGHLWEDLWYLPPSVHGRATQLLHAHLLHAQFLHGSLDSYVYDVTRPLLTLLAVKSRKIAIVPVDRQFASLSFPVVFSDCGVYNEEHQLQELDLTGVDLGLDMEMLLALLPRCPEITVLKLGGNTTPDILQAAKCCFLTVLHISERAAKEPRVTENDLIDIILGSRSHSSTELLNNVRCGRILDVKPTWPRLLDFSTGYCKLSESFLVLFLVMFKKIQYLSSKSLDLQNVIHAFNDLTREVPDLHRLSLKTCHARAGEDFLDTLSQVTTKLEDLKIIYRRRSIHGIIGDMLKINDDFPYLKSLHLYGLRHVGLGELPAEIFVGIGMRLRALELDEICLRDVASLLQVFPLLQDVTLTFKHGIKCSHPDLPEAPRFENVISLKVKSHRLRHEPLNFLLSLCPKLQTLNVQGRVYNVEMFLGYLAQLLDLRIVKLTELEDLDVVSLCDLPRLVSDRRPWELYVSPHILTRMDIKTLQNCGWTYIPFRAYNFKIGNLLSISPRHW</sequence>
<protein>
    <submittedName>
        <fullName evidence="1">Uncharacterized protein</fullName>
    </submittedName>
</protein>
<comment type="caution">
    <text evidence="1">The sequence shown here is derived from an EMBL/GenBank/DDBJ whole genome shotgun (WGS) entry which is preliminary data.</text>
</comment>
<proteinExistence type="predicted"/>
<evidence type="ECO:0000313" key="2">
    <source>
        <dbReference type="Proteomes" id="UP000747542"/>
    </source>
</evidence>
<accession>A0A8J5N313</accession>
<dbReference type="Proteomes" id="UP000747542">
    <property type="component" value="Unassembled WGS sequence"/>
</dbReference>
<organism evidence="1 2">
    <name type="scientific">Homarus americanus</name>
    <name type="common">American lobster</name>
    <dbReference type="NCBI Taxonomy" id="6706"/>
    <lineage>
        <taxon>Eukaryota</taxon>
        <taxon>Metazoa</taxon>
        <taxon>Ecdysozoa</taxon>
        <taxon>Arthropoda</taxon>
        <taxon>Crustacea</taxon>
        <taxon>Multicrustacea</taxon>
        <taxon>Malacostraca</taxon>
        <taxon>Eumalacostraca</taxon>
        <taxon>Eucarida</taxon>
        <taxon>Decapoda</taxon>
        <taxon>Pleocyemata</taxon>
        <taxon>Astacidea</taxon>
        <taxon>Nephropoidea</taxon>
        <taxon>Nephropidae</taxon>
        <taxon>Homarus</taxon>
    </lineage>
</organism>
<dbReference type="Gene3D" id="3.80.10.10">
    <property type="entry name" value="Ribonuclease Inhibitor"/>
    <property type="match status" value="2"/>
</dbReference>
<reference evidence="1" key="1">
    <citation type="journal article" date="2021" name="Sci. Adv.">
        <title>The American lobster genome reveals insights on longevity, neural, and immune adaptations.</title>
        <authorList>
            <person name="Polinski J.M."/>
            <person name="Zimin A.V."/>
            <person name="Clark K.F."/>
            <person name="Kohn A.B."/>
            <person name="Sadowski N."/>
            <person name="Timp W."/>
            <person name="Ptitsyn A."/>
            <person name="Khanna P."/>
            <person name="Romanova D.Y."/>
            <person name="Williams P."/>
            <person name="Greenwood S.J."/>
            <person name="Moroz L.L."/>
            <person name="Walt D.R."/>
            <person name="Bodnar A.G."/>
        </authorList>
    </citation>
    <scope>NUCLEOTIDE SEQUENCE</scope>
    <source>
        <strain evidence="1">GMGI-L3</strain>
    </source>
</reference>
<keyword evidence="2" id="KW-1185">Reference proteome</keyword>
<gene>
    <name evidence="1" type="ORF">Hamer_G022014</name>
</gene>
<dbReference type="SUPFAM" id="SSF52058">
    <property type="entry name" value="L domain-like"/>
    <property type="match status" value="1"/>
</dbReference>